<organism evidence="1 2">
    <name type="scientific">Dreissena polymorpha</name>
    <name type="common">Zebra mussel</name>
    <name type="synonym">Mytilus polymorpha</name>
    <dbReference type="NCBI Taxonomy" id="45954"/>
    <lineage>
        <taxon>Eukaryota</taxon>
        <taxon>Metazoa</taxon>
        <taxon>Spiralia</taxon>
        <taxon>Lophotrochozoa</taxon>
        <taxon>Mollusca</taxon>
        <taxon>Bivalvia</taxon>
        <taxon>Autobranchia</taxon>
        <taxon>Heteroconchia</taxon>
        <taxon>Euheterodonta</taxon>
        <taxon>Imparidentia</taxon>
        <taxon>Neoheterodontei</taxon>
        <taxon>Myida</taxon>
        <taxon>Dreissenoidea</taxon>
        <taxon>Dreissenidae</taxon>
        <taxon>Dreissena</taxon>
    </lineage>
</organism>
<reference evidence="1" key="1">
    <citation type="journal article" date="2019" name="bioRxiv">
        <title>The Genome of the Zebra Mussel, Dreissena polymorpha: A Resource for Invasive Species Research.</title>
        <authorList>
            <person name="McCartney M.A."/>
            <person name="Auch B."/>
            <person name="Kono T."/>
            <person name="Mallez S."/>
            <person name="Zhang Y."/>
            <person name="Obille A."/>
            <person name="Becker A."/>
            <person name="Abrahante J.E."/>
            <person name="Garbe J."/>
            <person name="Badalamenti J.P."/>
            <person name="Herman A."/>
            <person name="Mangelson H."/>
            <person name="Liachko I."/>
            <person name="Sullivan S."/>
            <person name="Sone E.D."/>
            <person name="Koren S."/>
            <person name="Silverstein K.A.T."/>
            <person name="Beckman K.B."/>
            <person name="Gohl D.M."/>
        </authorList>
    </citation>
    <scope>NUCLEOTIDE SEQUENCE</scope>
    <source>
        <strain evidence="1">Duluth1</strain>
        <tissue evidence="1">Whole animal</tissue>
    </source>
</reference>
<keyword evidence="2" id="KW-1185">Reference proteome</keyword>
<gene>
    <name evidence="1" type="ORF">DPMN_096798</name>
</gene>
<protein>
    <submittedName>
        <fullName evidence="1">Uncharacterized protein</fullName>
    </submittedName>
</protein>
<dbReference type="Proteomes" id="UP000828390">
    <property type="component" value="Unassembled WGS sequence"/>
</dbReference>
<accession>A0A9D4LA22</accession>
<dbReference type="AlphaFoldDB" id="A0A9D4LA22"/>
<evidence type="ECO:0000313" key="2">
    <source>
        <dbReference type="Proteomes" id="UP000828390"/>
    </source>
</evidence>
<proteinExistence type="predicted"/>
<sequence>MPKTRPLMVSTFTPGLMGNCSTSLAVGPEQGDRREMLFADDAALATHTVPSESYISIL</sequence>
<evidence type="ECO:0000313" key="1">
    <source>
        <dbReference type="EMBL" id="KAH3854260.1"/>
    </source>
</evidence>
<comment type="caution">
    <text evidence="1">The sequence shown here is derived from an EMBL/GenBank/DDBJ whole genome shotgun (WGS) entry which is preliminary data.</text>
</comment>
<dbReference type="EMBL" id="JAIWYP010000003">
    <property type="protein sequence ID" value="KAH3854260.1"/>
    <property type="molecule type" value="Genomic_DNA"/>
</dbReference>
<reference evidence="1" key="2">
    <citation type="submission" date="2020-11" db="EMBL/GenBank/DDBJ databases">
        <authorList>
            <person name="McCartney M.A."/>
            <person name="Auch B."/>
            <person name="Kono T."/>
            <person name="Mallez S."/>
            <person name="Becker A."/>
            <person name="Gohl D.M."/>
            <person name="Silverstein K.A.T."/>
            <person name="Koren S."/>
            <person name="Bechman K.B."/>
            <person name="Herman A."/>
            <person name="Abrahante J.E."/>
            <person name="Garbe J."/>
        </authorList>
    </citation>
    <scope>NUCLEOTIDE SEQUENCE</scope>
    <source>
        <strain evidence="1">Duluth1</strain>
        <tissue evidence="1">Whole animal</tissue>
    </source>
</reference>
<name>A0A9D4LA22_DREPO</name>